<evidence type="ECO:0000256" key="6">
    <source>
        <dbReference type="RuleBase" id="RU004355"/>
    </source>
</evidence>
<evidence type="ECO:0000313" key="11">
    <source>
        <dbReference type="Proteomes" id="UP001200557"/>
    </source>
</evidence>
<feature type="domain" description="Exonuclease VII large subunit C-terminal" evidence="8">
    <location>
        <begin position="132"/>
        <end position="489"/>
    </location>
</feature>
<feature type="region of interest" description="Disordered" evidence="7">
    <location>
        <begin position="488"/>
        <end position="511"/>
    </location>
</feature>
<accession>A0ABS9CS44</accession>
<evidence type="ECO:0000259" key="9">
    <source>
        <dbReference type="Pfam" id="PF13742"/>
    </source>
</evidence>
<comment type="subcellular location">
    <subcellularLocation>
        <location evidence="5 6">Cytoplasm</location>
    </subcellularLocation>
</comment>
<protein>
    <recommendedName>
        <fullName evidence="5">Exodeoxyribonuclease 7 large subunit</fullName>
        <ecNumber evidence="5">3.1.11.6</ecNumber>
    </recommendedName>
    <alternativeName>
        <fullName evidence="5">Exodeoxyribonuclease VII large subunit</fullName>
        <shortName evidence="5">Exonuclease VII large subunit</shortName>
    </alternativeName>
</protein>
<keyword evidence="4 5" id="KW-0269">Exonuclease</keyword>
<dbReference type="Proteomes" id="UP001200557">
    <property type="component" value="Unassembled WGS sequence"/>
</dbReference>
<dbReference type="InterPro" id="IPR025824">
    <property type="entry name" value="OB-fold_nuc-bd_dom"/>
</dbReference>
<name>A0ABS9CS44_9RHOB</name>
<evidence type="ECO:0000256" key="7">
    <source>
        <dbReference type="SAM" id="MobiDB-lite"/>
    </source>
</evidence>
<dbReference type="InterPro" id="IPR003753">
    <property type="entry name" value="Exonuc_VII_L"/>
</dbReference>
<sequence length="511" mass="55502">MDLIDEPESAGNTPEFTVSDLTGAVKRAIEGEFGHVRVKAEVGRVVRARSGHLYFDLKDDRNVLACTTWKGQVSSLSVIPEEGMEVVVQGRMTTFGSQSKYQLNATEVAVAGVGALMAMLDKRKKTLEAEGLFDSARKQELPFLPDVIGVVTSPTGAVIRDILHRLRDRFPRKVLVWPVAVQGKDCAPQVARAIEGFNAMTPGGAMPRPDLIIVARGGGSIEDLWGFNEEIVARATAASNIPLISAVGHETDTTLIDFVSDRRAPTPTAAAEMAVPVRLELLAGVDQMGARASRAASDGIARRKQRVADLWRVLPKKEQLTDDAKQRYDYWAEKLDVALISRVRDGKLRLGEASGLLRPSVLGNRIGQGRDRLTGLQSRLAPALGRTTAQARRDLNRHLLRPDVVRAVQSRAAKDLGATLRRMSTAALTQVERQRNRLGALDRMRETLGYRETLKRGYAVVRGDGEVVTTAKAAKSAATLEIEFADGKMAPAGKPAKAKTKTPPPDQGSLF</sequence>
<dbReference type="RefSeq" id="WP_235224175.1">
    <property type="nucleotide sequence ID" value="NZ_JAKGAQ010000001.1"/>
</dbReference>
<dbReference type="PANTHER" id="PTHR30008">
    <property type="entry name" value="EXODEOXYRIBONUCLEASE 7 LARGE SUBUNIT"/>
    <property type="match status" value="1"/>
</dbReference>
<dbReference type="EC" id="3.1.11.6" evidence="5"/>
<dbReference type="EMBL" id="JAKGAQ010000001">
    <property type="protein sequence ID" value="MCF2870055.1"/>
    <property type="molecule type" value="Genomic_DNA"/>
</dbReference>
<dbReference type="HAMAP" id="MF_00378">
    <property type="entry name" value="Exonuc_7_L"/>
    <property type="match status" value="1"/>
</dbReference>
<comment type="catalytic activity">
    <reaction evidence="5 6">
        <text>Exonucleolytic cleavage in either 5'- to 3'- or 3'- to 5'-direction to yield nucleoside 5'-phosphates.</text>
        <dbReference type="EC" id="3.1.11.6"/>
    </reaction>
</comment>
<dbReference type="NCBIfam" id="TIGR00237">
    <property type="entry name" value="xseA"/>
    <property type="match status" value="1"/>
</dbReference>
<feature type="compositionally biased region" description="Pro residues" evidence="7">
    <location>
        <begin position="502"/>
        <end position="511"/>
    </location>
</feature>
<keyword evidence="11" id="KW-1185">Reference proteome</keyword>
<keyword evidence="1 5" id="KW-0963">Cytoplasm</keyword>
<gene>
    <name evidence="5 10" type="primary">xseA</name>
    <name evidence="10" type="ORF">L0664_03155</name>
</gene>
<proteinExistence type="inferred from homology"/>
<comment type="subunit">
    <text evidence="5">Heterooligomer composed of large and small subunits.</text>
</comment>
<dbReference type="PANTHER" id="PTHR30008:SF0">
    <property type="entry name" value="EXODEOXYRIBONUCLEASE 7 LARGE SUBUNIT"/>
    <property type="match status" value="1"/>
</dbReference>
<organism evidence="10 11">
    <name type="scientific">Octadecabacter dasysiphoniae</name>
    <dbReference type="NCBI Taxonomy" id="2909341"/>
    <lineage>
        <taxon>Bacteria</taxon>
        <taxon>Pseudomonadati</taxon>
        <taxon>Pseudomonadota</taxon>
        <taxon>Alphaproteobacteria</taxon>
        <taxon>Rhodobacterales</taxon>
        <taxon>Roseobacteraceae</taxon>
        <taxon>Octadecabacter</taxon>
    </lineage>
</organism>
<comment type="caution">
    <text evidence="10">The sequence shown here is derived from an EMBL/GenBank/DDBJ whole genome shotgun (WGS) entry which is preliminary data.</text>
</comment>
<feature type="domain" description="OB-fold nucleic acid binding" evidence="9">
    <location>
        <begin position="16"/>
        <end position="108"/>
    </location>
</feature>
<dbReference type="Pfam" id="PF02601">
    <property type="entry name" value="Exonuc_VII_L"/>
    <property type="match status" value="1"/>
</dbReference>
<comment type="similarity">
    <text evidence="5 6">Belongs to the XseA family.</text>
</comment>
<evidence type="ECO:0000256" key="3">
    <source>
        <dbReference type="ARBA" id="ARBA00022801"/>
    </source>
</evidence>
<evidence type="ECO:0000259" key="8">
    <source>
        <dbReference type="Pfam" id="PF02601"/>
    </source>
</evidence>
<evidence type="ECO:0000313" key="10">
    <source>
        <dbReference type="EMBL" id="MCF2870055.1"/>
    </source>
</evidence>
<comment type="function">
    <text evidence="5">Bidirectionally degrades single-stranded DNA into large acid-insoluble oligonucleotides, which are then degraded further into small acid-soluble oligonucleotides.</text>
</comment>
<dbReference type="CDD" id="cd04489">
    <property type="entry name" value="ExoVII_LU_OBF"/>
    <property type="match status" value="1"/>
</dbReference>
<dbReference type="GO" id="GO:0008855">
    <property type="term" value="F:exodeoxyribonuclease VII activity"/>
    <property type="evidence" value="ECO:0007669"/>
    <property type="project" value="UniProtKB-EC"/>
</dbReference>
<evidence type="ECO:0000256" key="2">
    <source>
        <dbReference type="ARBA" id="ARBA00022722"/>
    </source>
</evidence>
<evidence type="ECO:0000256" key="4">
    <source>
        <dbReference type="ARBA" id="ARBA00022839"/>
    </source>
</evidence>
<keyword evidence="3 5" id="KW-0378">Hydrolase</keyword>
<keyword evidence="2 5" id="KW-0540">Nuclease</keyword>
<evidence type="ECO:0000256" key="5">
    <source>
        <dbReference type="HAMAP-Rule" id="MF_00378"/>
    </source>
</evidence>
<evidence type="ECO:0000256" key="1">
    <source>
        <dbReference type="ARBA" id="ARBA00022490"/>
    </source>
</evidence>
<dbReference type="InterPro" id="IPR020579">
    <property type="entry name" value="Exonuc_VII_lsu_C"/>
</dbReference>
<reference evidence="10 11" key="1">
    <citation type="submission" date="2022-01" db="EMBL/GenBank/DDBJ databases">
        <title>Octadecabacter sp. nov., isolated from a marine alga.</title>
        <authorList>
            <person name="Jin M.S."/>
            <person name="Kim H.M."/>
            <person name="Han D.M."/>
            <person name="Jung J.J."/>
            <person name="Jeon C.O."/>
        </authorList>
    </citation>
    <scope>NUCLEOTIDE SEQUENCE [LARGE SCALE GENOMIC DNA]</scope>
    <source>
        <strain evidence="10 11">G9-8</strain>
    </source>
</reference>
<dbReference type="Pfam" id="PF13742">
    <property type="entry name" value="tRNA_anti_2"/>
    <property type="match status" value="1"/>
</dbReference>